<proteinExistence type="predicted"/>
<protein>
    <submittedName>
        <fullName evidence="5">Response regulator</fullName>
    </submittedName>
</protein>
<feature type="region of interest" description="Disordered" evidence="3">
    <location>
        <begin position="128"/>
        <end position="149"/>
    </location>
</feature>
<evidence type="ECO:0000313" key="6">
    <source>
        <dbReference type="Proteomes" id="UP000654482"/>
    </source>
</evidence>
<accession>A0A8J7DNE7</accession>
<dbReference type="RefSeq" id="WP_194027548.1">
    <property type="nucleotide sequence ID" value="NZ_JADEWZ010000001.1"/>
</dbReference>
<name>A0A8J7DNE7_9CYAN</name>
<dbReference type="InterPro" id="IPR011006">
    <property type="entry name" value="CheY-like_superfamily"/>
</dbReference>
<dbReference type="SUPFAM" id="SSF52172">
    <property type="entry name" value="CheY-like"/>
    <property type="match status" value="1"/>
</dbReference>
<dbReference type="AlphaFoldDB" id="A0A8J7DNE7"/>
<evidence type="ECO:0000256" key="3">
    <source>
        <dbReference type="SAM" id="MobiDB-lite"/>
    </source>
</evidence>
<evidence type="ECO:0000256" key="2">
    <source>
        <dbReference type="PROSITE-ProRule" id="PRU00169"/>
    </source>
</evidence>
<dbReference type="PROSITE" id="PS50110">
    <property type="entry name" value="RESPONSE_REGULATORY"/>
    <property type="match status" value="1"/>
</dbReference>
<evidence type="ECO:0000256" key="1">
    <source>
        <dbReference type="ARBA" id="ARBA00022553"/>
    </source>
</evidence>
<comment type="caution">
    <text evidence="5">The sequence shown here is derived from an EMBL/GenBank/DDBJ whole genome shotgun (WGS) entry which is preliminary data.</text>
</comment>
<dbReference type="PANTHER" id="PTHR44591:SF22">
    <property type="entry name" value="CHEY SUBFAMILY"/>
    <property type="match status" value="1"/>
</dbReference>
<gene>
    <name evidence="5" type="ORF">IQ249_01060</name>
</gene>
<dbReference type="InterPro" id="IPR001789">
    <property type="entry name" value="Sig_transdc_resp-reg_receiver"/>
</dbReference>
<dbReference type="PANTHER" id="PTHR44591">
    <property type="entry name" value="STRESS RESPONSE REGULATOR PROTEIN 1"/>
    <property type="match status" value="1"/>
</dbReference>
<evidence type="ECO:0000259" key="4">
    <source>
        <dbReference type="PROSITE" id="PS50110"/>
    </source>
</evidence>
<dbReference type="Proteomes" id="UP000654482">
    <property type="component" value="Unassembled WGS sequence"/>
</dbReference>
<dbReference type="InterPro" id="IPR050595">
    <property type="entry name" value="Bact_response_regulator"/>
</dbReference>
<dbReference type="Gene3D" id="3.40.50.2300">
    <property type="match status" value="1"/>
</dbReference>
<keyword evidence="6" id="KW-1185">Reference proteome</keyword>
<dbReference type="GO" id="GO:0000160">
    <property type="term" value="P:phosphorelay signal transduction system"/>
    <property type="evidence" value="ECO:0007669"/>
    <property type="project" value="InterPro"/>
</dbReference>
<feature type="modified residue" description="4-aspartylphosphate" evidence="2">
    <location>
        <position position="56"/>
    </location>
</feature>
<feature type="domain" description="Response regulatory" evidence="4">
    <location>
        <begin position="6"/>
        <end position="123"/>
    </location>
</feature>
<sequence length="149" mass="16425">MTRVKQILIIDDDEDIREVVQLALETLGDWTVAIACCGQDGLKIAKTQQPDAILLDVMMPDMDGVATFKRLQEQQETQHIPVILLTAKVQPNELQRFDGLGVMGAIAKPFKPVTLARQVAEILNWEDGGRLTRGNGDGETRRVGDAEMG</sequence>
<keyword evidence="1 2" id="KW-0597">Phosphoprotein</keyword>
<reference evidence="5" key="1">
    <citation type="submission" date="2020-10" db="EMBL/GenBank/DDBJ databases">
        <authorList>
            <person name="Castelo-Branco R."/>
            <person name="Eusebio N."/>
            <person name="Adriana R."/>
            <person name="Vieira A."/>
            <person name="Brugerolle De Fraissinette N."/>
            <person name="Rezende De Castro R."/>
            <person name="Schneider M.P."/>
            <person name="Vasconcelos V."/>
            <person name="Leao P.N."/>
        </authorList>
    </citation>
    <scope>NUCLEOTIDE SEQUENCE</scope>
    <source>
        <strain evidence="5">LEGE 07157</strain>
    </source>
</reference>
<dbReference type="SMART" id="SM00448">
    <property type="entry name" value="REC"/>
    <property type="match status" value="1"/>
</dbReference>
<feature type="compositionally biased region" description="Basic and acidic residues" evidence="3">
    <location>
        <begin position="136"/>
        <end position="149"/>
    </location>
</feature>
<dbReference type="Pfam" id="PF00072">
    <property type="entry name" value="Response_reg"/>
    <property type="match status" value="1"/>
</dbReference>
<evidence type="ECO:0000313" key="5">
    <source>
        <dbReference type="EMBL" id="MBE9114474.1"/>
    </source>
</evidence>
<dbReference type="EMBL" id="JADEWZ010000001">
    <property type="protein sequence ID" value="MBE9114474.1"/>
    <property type="molecule type" value="Genomic_DNA"/>
</dbReference>
<organism evidence="5 6">
    <name type="scientific">Lusitaniella coriacea LEGE 07157</name>
    <dbReference type="NCBI Taxonomy" id="945747"/>
    <lineage>
        <taxon>Bacteria</taxon>
        <taxon>Bacillati</taxon>
        <taxon>Cyanobacteriota</taxon>
        <taxon>Cyanophyceae</taxon>
        <taxon>Spirulinales</taxon>
        <taxon>Lusitaniellaceae</taxon>
        <taxon>Lusitaniella</taxon>
    </lineage>
</organism>
<dbReference type="CDD" id="cd17552">
    <property type="entry name" value="REC_RR468-like"/>
    <property type="match status" value="1"/>
</dbReference>